<keyword evidence="2" id="KW-1185">Reference proteome</keyword>
<sequence>MLKRLIPLRRRCGVLRRHARFFSSSPSPPPTPSTPTFYDDLSLYLKRVVDRSHQLTRYSEHSVFPPSNWTLSNYLLYAQLQLPSKTEIDAVEFLTGARFACDRVIRAMHSQELVDYAADNAPRPQQADEMEKMFEPTCYQRLFLPRVRRLGGGVSSLQLTELDFTGVYLSGVTCQRTTRANLKAEETLRAVVGETIAQKQREKQLKDGGRPNVMEVVSDLSDIKHKLQKSRDSSDDSQDEAVVERLQLDALFHTTQTVEAVQAKTAERVTVTTDVKTTLSFESLVTEPEDVDWRIVKMNQMGRVVNRTKGN</sequence>
<evidence type="ECO:0000313" key="2">
    <source>
        <dbReference type="Proteomes" id="UP000002640"/>
    </source>
</evidence>
<dbReference type="RefSeq" id="XP_009538367.1">
    <property type="nucleotide sequence ID" value="XM_009540072.1"/>
</dbReference>
<dbReference type="GeneID" id="20644376"/>
<name>G5AE68_PHYSP</name>
<dbReference type="KEGG" id="psoj:PHYSODRAFT_319834"/>
<organism evidence="1 2">
    <name type="scientific">Phytophthora sojae (strain P6497)</name>
    <name type="common">Soybean stem and root rot agent</name>
    <name type="synonym">Phytophthora megasperma f. sp. glycines</name>
    <dbReference type="NCBI Taxonomy" id="1094619"/>
    <lineage>
        <taxon>Eukaryota</taxon>
        <taxon>Sar</taxon>
        <taxon>Stramenopiles</taxon>
        <taxon>Oomycota</taxon>
        <taxon>Peronosporomycetes</taxon>
        <taxon>Peronosporales</taxon>
        <taxon>Peronosporaceae</taxon>
        <taxon>Phytophthora</taxon>
    </lineage>
</organism>
<dbReference type="InParanoid" id="G5AE68"/>
<dbReference type="Proteomes" id="UP000002640">
    <property type="component" value="Unassembled WGS sequence"/>
</dbReference>
<dbReference type="OMA" id="ADEMEQM"/>
<proteinExistence type="predicted"/>
<dbReference type="EMBL" id="JH159164">
    <property type="protein sequence ID" value="EGZ06470.1"/>
    <property type="molecule type" value="Genomic_DNA"/>
</dbReference>
<gene>
    <name evidence="1" type="ORF">PHYSODRAFT_319834</name>
</gene>
<dbReference type="AlphaFoldDB" id="G5AE68"/>
<evidence type="ECO:0000313" key="1">
    <source>
        <dbReference type="EMBL" id="EGZ06470.1"/>
    </source>
</evidence>
<accession>G5AE68</accession>
<reference evidence="1 2" key="1">
    <citation type="journal article" date="2006" name="Science">
        <title>Phytophthora genome sequences uncover evolutionary origins and mechanisms of pathogenesis.</title>
        <authorList>
            <person name="Tyler B.M."/>
            <person name="Tripathy S."/>
            <person name="Zhang X."/>
            <person name="Dehal P."/>
            <person name="Jiang R.H."/>
            <person name="Aerts A."/>
            <person name="Arredondo F.D."/>
            <person name="Baxter L."/>
            <person name="Bensasson D."/>
            <person name="Beynon J.L."/>
            <person name="Chapman J."/>
            <person name="Damasceno C.M."/>
            <person name="Dorrance A.E."/>
            <person name="Dou D."/>
            <person name="Dickerman A.W."/>
            <person name="Dubchak I.L."/>
            <person name="Garbelotto M."/>
            <person name="Gijzen M."/>
            <person name="Gordon S.G."/>
            <person name="Govers F."/>
            <person name="Grunwald N.J."/>
            <person name="Huang W."/>
            <person name="Ivors K.L."/>
            <person name="Jones R.W."/>
            <person name="Kamoun S."/>
            <person name="Krampis K."/>
            <person name="Lamour K.H."/>
            <person name="Lee M.K."/>
            <person name="McDonald W.H."/>
            <person name="Medina M."/>
            <person name="Meijer H.J."/>
            <person name="Nordberg E.K."/>
            <person name="Maclean D.J."/>
            <person name="Ospina-Giraldo M.D."/>
            <person name="Morris P.F."/>
            <person name="Phuntumart V."/>
            <person name="Putnam N.H."/>
            <person name="Rash S."/>
            <person name="Rose J.K."/>
            <person name="Sakihama Y."/>
            <person name="Salamov A.A."/>
            <person name="Savidor A."/>
            <person name="Scheuring C.F."/>
            <person name="Smith B.M."/>
            <person name="Sobral B.W."/>
            <person name="Terry A."/>
            <person name="Torto-Alalibo T.A."/>
            <person name="Win J."/>
            <person name="Xu Z."/>
            <person name="Zhang H."/>
            <person name="Grigoriev I.V."/>
            <person name="Rokhsar D.S."/>
            <person name="Boore J.L."/>
        </authorList>
    </citation>
    <scope>NUCLEOTIDE SEQUENCE [LARGE SCALE GENOMIC DNA]</scope>
    <source>
        <strain evidence="1 2">P6497</strain>
    </source>
</reference>
<protein>
    <submittedName>
        <fullName evidence="1">Uncharacterized protein</fullName>
    </submittedName>
</protein>